<feature type="signal peptide" evidence="1">
    <location>
        <begin position="1"/>
        <end position="18"/>
    </location>
</feature>
<feature type="chain" id="PRO_5039659340" description="Permuted papain-like amidase YaeF/Yiix C92 family enzyme" evidence="1">
    <location>
        <begin position="19"/>
        <end position="271"/>
    </location>
</feature>
<name>A0A9D1V2Q0_9FIRM</name>
<dbReference type="AlphaFoldDB" id="A0A9D1V2Q0"/>
<dbReference type="Gene3D" id="3.90.1720.10">
    <property type="entry name" value="endopeptidase domain like (from Nostoc punctiforme)"/>
    <property type="match status" value="1"/>
</dbReference>
<gene>
    <name evidence="2" type="ORF">H9865_01870</name>
</gene>
<protein>
    <recommendedName>
        <fullName evidence="4">Permuted papain-like amidase YaeF/Yiix C92 family enzyme</fullName>
    </recommendedName>
</protein>
<accession>A0A9D1V2Q0</accession>
<dbReference type="InterPro" id="IPR038765">
    <property type="entry name" value="Papain-like_cys_pep_sf"/>
</dbReference>
<reference evidence="2" key="2">
    <citation type="submission" date="2021-04" db="EMBL/GenBank/DDBJ databases">
        <authorList>
            <person name="Gilroy R."/>
        </authorList>
    </citation>
    <scope>NUCLEOTIDE SEQUENCE</scope>
    <source>
        <strain evidence="2">2239</strain>
    </source>
</reference>
<dbReference type="SUPFAM" id="SSF54001">
    <property type="entry name" value="Cysteine proteinases"/>
    <property type="match status" value="1"/>
</dbReference>
<evidence type="ECO:0000313" key="2">
    <source>
        <dbReference type="EMBL" id="HIX04848.1"/>
    </source>
</evidence>
<evidence type="ECO:0000313" key="3">
    <source>
        <dbReference type="Proteomes" id="UP000824193"/>
    </source>
</evidence>
<evidence type="ECO:0000256" key="1">
    <source>
        <dbReference type="SAM" id="SignalP"/>
    </source>
</evidence>
<reference evidence="2" key="1">
    <citation type="journal article" date="2021" name="PeerJ">
        <title>Extensive microbial diversity within the chicken gut microbiome revealed by metagenomics and culture.</title>
        <authorList>
            <person name="Gilroy R."/>
            <person name="Ravi A."/>
            <person name="Getino M."/>
            <person name="Pursley I."/>
            <person name="Horton D.L."/>
            <person name="Alikhan N.F."/>
            <person name="Baker D."/>
            <person name="Gharbi K."/>
            <person name="Hall N."/>
            <person name="Watson M."/>
            <person name="Adriaenssens E.M."/>
            <person name="Foster-Nyarko E."/>
            <person name="Jarju S."/>
            <person name="Secka A."/>
            <person name="Antonio M."/>
            <person name="Oren A."/>
            <person name="Chaudhuri R.R."/>
            <person name="La Ragione R."/>
            <person name="Hildebrand F."/>
            <person name="Pallen M.J."/>
        </authorList>
    </citation>
    <scope>NUCLEOTIDE SEQUENCE</scope>
    <source>
        <strain evidence="2">2239</strain>
    </source>
</reference>
<evidence type="ECO:0008006" key="4">
    <source>
        <dbReference type="Google" id="ProtNLM"/>
    </source>
</evidence>
<sequence length="271" mass="29128">MKGRRRACLALAVLAAGAAVWVGRAPRFAHVRPDYPMVELTGAVARAEAGKADYDLLFAQTGLGSSAVDALLEEGRGRELLDFQARYFAPCDWQAVRGAAVVRLEITEGEFEFAPLEKGDILLTPSSRCGGWRNGHAALVVDAEEGLVLEAYSLGCPSQLSSLSTWQDKAAVAVLRLKGVSAERRAAMADWAREHLLGLPYGLFSGLAWLGETSDPPATQCAHLVWCAYAAFGYDIDGGGGWPVTPRDISLSPLLETVQVYGLPQGRRWPS</sequence>
<comment type="caution">
    <text evidence="2">The sequence shown here is derived from an EMBL/GenBank/DDBJ whole genome shotgun (WGS) entry which is preliminary data.</text>
</comment>
<keyword evidence="1" id="KW-0732">Signal</keyword>
<dbReference type="Proteomes" id="UP000824193">
    <property type="component" value="Unassembled WGS sequence"/>
</dbReference>
<proteinExistence type="predicted"/>
<dbReference type="EMBL" id="DXFW01000004">
    <property type="protein sequence ID" value="HIX04848.1"/>
    <property type="molecule type" value="Genomic_DNA"/>
</dbReference>
<organism evidence="2 3">
    <name type="scientific">Candidatus Allofournierella pullicola</name>
    <dbReference type="NCBI Taxonomy" id="2838596"/>
    <lineage>
        <taxon>Bacteria</taxon>
        <taxon>Bacillati</taxon>
        <taxon>Bacillota</taxon>
        <taxon>Clostridia</taxon>
        <taxon>Eubacteriales</taxon>
        <taxon>Oscillospiraceae</taxon>
        <taxon>Allofournierella</taxon>
    </lineage>
</organism>